<gene>
    <name evidence="2" type="ORF">OLMES_4750</name>
</gene>
<organism evidence="2 3">
    <name type="scientific">Oleiphilus messinensis</name>
    <dbReference type="NCBI Taxonomy" id="141451"/>
    <lineage>
        <taxon>Bacteria</taxon>
        <taxon>Pseudomonadati</taxon>
        <taxon>Pseudomonadota</taxon>
        <taxon>Gammaproteobacteria</taxon>
        <taxon>Oceanospirillales</taxon>
        <taxon>Oleiphilaceae</taxon>
        <taxon>Oleiphilus</taxon>
    </lineage>
</organism>
<reference evidence="2 3" key="1">
    <citation type="submission" date="2017-05" db="EMBL/GenBank/DDBJ databases">
        <title>Genomic insights into alkan degradation activity of Oleiphilus messinensis.</title>
        <authorList>
            <person name="Kozyavkin S.A."/>
            <person name="Slesarev A.I."/>
            <person name="Golyshin P.N."/>
            <person name="Korzhenkov A."/>
            <person name="Golyshina O.N."/>
            <person name="Toshchakov S.V."/>
        </authorList>
    </citation>
    <scope>NUCLEOTIDE SEQUENCE [LARGE SCALE GENOMIC DNA]</scope>
    <source>
        <strain evidence="2 3">ME102</strain>
    </source>
</reference>
<keyword evidence="2" id="KW-0418">Kinase</keyword>
<dbReference type="InterPro" id="IPR050397">
    <property type="entry name" value="Env_Response_Regulators"/>
</dbReference>
<dbReference type="Pfam" id="PF00027">
    <property type="entry name" value="cNMP_binding"/>
    <property type="match status" value="1"/>
</dbReference>
<dbReference type="InterPro" id="IPR014710">
    <property type="entry name" value="RmlC-like_jellyroll"/>
</dbReference>
<keyword evidence="3" id="KW-1185">Reference proteome</keyword>
<dbReference type="KEGG" id="ome:OLMES_4750"/>
<dbReference type="SUPFAM" id="SSF51206">
    <property type="entry name" value="cAMP-binding domain-like"/>
    <property type="match status" value="1"/>
</dbReference>
<keyword evidence="2" id="KW-0808">Transferase</keyword>
<evidence type="ECO:0000313" key="2">
    <source>
        <dbReference type="EMBL" id="ARU58739.1"/>
    </source>
</evidence>
<dbReference type="RefSeq" id="WP_087463481.1">
    <property type="nucleotide sequence ID" value="NZ_CP021425.1"/>
</dbReference>
<dbReference type="AlphaFoldDB" id="A0A1Y0IF09"/>
<proteinExistence type="predicted"/>
<evidence type="ECO:0000259" key="1">
    <source>
        <dbReference type="PROSITE" id="PS50042"/>
    </source>
</evidence>
<dbReference type="PANTHER" id="PTHR24567:SF74">
    <property type="entry name" value="HTH-TYPE TRANSCRIPTIONAL REGULATOR ARCR"/>
    <property type="match status" value="1"/>
</dbReference>
<dbReference type="PANTHER" id="PTHR24567">
    <property type="entry name" value="CRP FAMILY TRANSCRIPTIONAL REGULATORY PROTEIN"/>
    <property type="match status" value="1"/>
</dbReference>
<dbReference type="SMART" id="SM00100">
    <property type="entry name" value="cNMP"/>
    <property type="match status" value="1"/>
</dbReference>
<dbReference type="GO" id="GO:0016301">
    <property type="term" value="F:kinase activity"/>
    <property type="evidence" value="ECO:0007669"/>
    <property type="project" value="UniProtKB-KW"/>
</dbReference>
<dbReference type="Proteomes" id="UP000196027">
    <property type="component" value="Chromosome"/>
</dbReference>
<dbReference type="GO" id="GO:0003700">
    <property type="term" value="F:DNA-binding transcription factor activity"/>
    <property type="evidence" value="ECO:0007669"/>
    <property type="project" value="TreeGrafter"/>
</dbReference>
<dbReference type="PROSITE" id="PS50042">
    <property type="entry name" value="CNMP_BINDING_3"/>
    <property type="match status" value="1"/>
</dbReference>
<dbReference type="GO" id="GO:0005829">
    <property type="term" value="C:cytosol"/>
    <property type="evidence" value="ECO:0007669"/>
    <property type="project" value="TreeGrafter"/>
</dbReference>
<accession>A0A1Y0IF09</accession>
<feature type="domain" description="Cyclic nucleotide-binding" evidence="1">
    <location>
        <begin position="152"/>
        <end position="246"/>
    </location>
</feature>
<sequence length="262" mass="28839">MYLPGTHPELVDLLIEQFNTTIELLVKHLPPNHSSVDLLPTTAYHNIVGAGQVGVVMKGFLQACWGEKTVFILQPGDLILQSRSQSGICLLAEDPVTVHIWENRAFYEHIATHPEALNLWQKAILLQNSVFAHAYAAATKKGLRPTAGFTRYIEGDIILHQGDLADNVYTMLKGSAKVLVNKTEVGEIHEGEIFGAIACLTAGRRSATVMATSSCTVMAVPKEEFVELLHAQPETCLKLIETMANQIISMNARLSNSEQDFY</sequence>
<evidence type="ECO:0000313" key="3">
    <source>
        <dbReference type="Proteomes" id="UP000196027"/>
    </source>
</evidence>
<dbReference type="InterPro" id="IPR000595">
    <property type="entry name" value="cNMP-bd_dom"/>
</dbReference>
<dbReference type="OrthoDB" id="6978933at2"/>
<dbReference type="Gene3D" id="2.60.120.10">
    <property type="entry name" value="Jelly Rolls"/>
    <property type="match status" value="1"/>
</dbReference>
<name>A0A1Y0IF09_9GAMM</name>
<dbReference type="PRINTS" id="PR00103">
    <property type="entry name" value="CAMPKINASE"/>
</dbReference>
<protein>
    <submittedName>
        <fullName evidence="2">cAMP-binding protein-catabolite gene activator and regulatory subunit of cAMP-dependent protein kinase</fullName>
    </submittedName>
</protein>
<dbReference type="CDD" id="cd00038">
    <property type="entry name" value="CAP_ED"/>
    <property type="match status" value="1"/>
</dbReference>
<dbReference type="EMBL" id="CP021425">
    <property type="protein sequence ID" value="ARU58739.1"/>
    <property type="molecule type" value="Genomic_DNA"/>
</dbReference>
<dbReference type="InterPro" id="IPR018490">
    <property type="entry name" value="cNMP-bd_dom_sf"/>
</dbReference>